<keyword evidence="3" id="KW-1185">Reference proteome</keyword>
<dbReference type="PANTHER" id="PTHR31317:SF14">
    <property type="entry name" value="DUF1005 FAMILY PROTEIN (DUF1005)"/>
    <property type="match status" value="1"/>
</dbReference>
<dbReference type="Proteomes" id="UP000036987">
    <property type="component" value="Unassembled WGS sequence"/>
</dbReference>
<gene>
    <name evidence="2" type="ORF">ZOSMA_11G00700</name>
</gene>
<feature type="region of interest" description="Disordered" evidence="1">
    <location>
        <begin position="20"/>
        <end position="39"/>
    </location>
</feature>
<evidence type="ECO:0000313" key="3">
    <source>
        <dbReference type="Proteomes" id="UP000036987"/>
    </source>
</evidence>
<proteinExistence type="predicted"/>
<protein>
    <submittedName>
        <fullName evidence="2">Uncharacterized protein</fullName>
    </submittedName>
</protein>
<dbReference type="OrthoDB" id="748166at2759"/>
<evidence type="ECO:0000256" key="1">
    <source>
        <dbReference type="SAM" id="MobiDB-lite"/>
    </source>
</evidence>
<accession>A0A0K9Q3F6</accession>
<comment type="caution">
    <text evidence="2">The sequence shown here is derived from an EMBL/GenBank/DDBJ whole genome shotgun (WGS) entry which is preliminary data.</text>
</comment>
<reference evidence="3" key="1">
    <citation type="journal article" date="2016" name="Nature">
        <title>The genome of the seagrass Zostera marina reveals angiosperm adaptation to the sea.</title>
        <authorList>
            <person name="Olsen J.L."/>
            <person name="Rouze P."/>
            <person name="Verhelst B."/>
            <person name="Lin Y.-C."/>
            <person name="Bayer T."/>
            <person name="Collen J."/>
            <person name="Dattolo E."/>
            <person name="De Paoli E."/>
            <person name="Dittami S."/>
            <person name="Maumus F."/>
            <person name="Michel G."/>
            <person name="Kersting A."/>
            <person name="Lauritano C."/>
            <person name="Lohaus R."/>
            <person name="Toepel M."/>
            <person name="Tonon T."/>
            <person name="Vanneste K."/>
            <person name="Amirebrahimi M."/>
            <person name="Brakel J."/>
            <person name="Bostroem C."/>
            <person name="Chovatia M."/>
            <person name="Grimwood J."/>
            <person name="Jenkins J.W."/>
            <person name="Jueterbock A."/>
            <person name="Mraz A."/>
            <person name="Stam W.T."/>
            <person name="Tice H."/>
            <person name="Bornberg-Bauer E."/>
            <person name="Green P.J."/>
            <person name="Pearson G.A."/>
            <person name="Procaccini G."/>
            <person name="Duarte C.M."/>
            <person name="Schmutz J."/>
            <person name="Reusch T.B.H."/>
            <person name="Van de Peer Y."/>
        </authorList>
    </citation>
    <scope>NUCLEOTIDE SEQUENCE [LARGE SCALE GENOMIC DNA]</scope>
    <source>
        <strain evidence="3">cv. Finnish</strain>
    </source>
</reference>
<sequence length="425" mass="46961">MEPCQFLRLIVESLSLKLQLPPTSSRSNDQAGGGEVEEQEQEPYFATLQLLPSSLPSQTALLPIFSDSNPFSSSKVIFHIDPCNVPHKVASTTIKLSVHTRRKSNPSCNVINVGGNKRRIGVGKLNVDLKWNEPASYHIGWIAVGQNGKAMVHMVIRSELDPRYVFQFDGEPECNPVVYLVNGGSGGVRQPVFSCRFSCFRQSTESNRGFPLDAIGKNIINRKCGLFGNKIRKQFQREQRKGWTVIIHDLSGSPIAVASMITPFVPSPGSNHVTESNPGAWLILRPTHSVLASNEWVPWGRLSAWRKIISGVDVLKYKFEIVMDQTTMKIPTVESELSIRKGGKFQINLKEGGAHGQTFMMESTIEGEGKVSRPTVQVGAKHVRTISDSAVFIALSAAIDLSMDACGLFSKELRKELCYDDTKYG</sequence>
<dbReference type="PANTHER" id="PTHR31317">
    <property type="entry name" value="OS08G0163500 PROTEIN"/>
    <property type="match status" value="1"/>
</dbReference>
<dbReference type="OMA" id="NGWINIG"/>
<name>A0A0K9Q3F6_ZOSMR</name>
<evidence type="ECO:0000313" key="2">
    <source>
        <dbReference type="EMBL" id="KMZ75047.1"/>
    </source>
</evidence>
<dbReference type="STRING" id="29655.A0A0K9Q3F6"/>
<dbReference type="InterPro" id="IPR010410">
    <property type="entry name" value="DUF1005"/>
</dbReference>
<organism evidence="2 3">
    <name type="scientific">Zostera marina</name>
    <name type="common">Eelgrass</name>
    <dbReference type="NCBI Taxonomy" id="29655"/>
    <lineage>
        <taxon>Eukaryota</taxon>
        <taxon>Viridiplantae</taxon>
        <taxon>Streptophyta</taxon>
        <taxon>Embryophyta</taxon>
        <taxon>Tracheophyta</taxon>
        <taxon>Spermatophyta</taxon>
        <taxon>Magnoliopsida</taxon>
        <taxon>Liliopsida</taxon>
        <taxon>Zosteraceae</taxon>
        <taxon>Zostera</taxon>
    </lineage>
</organism>
<dbReference type="AlphaFoldDB" id="A0A0K9Q3F6"/>
<dbReference type="Pfam" id="PF06219">
    <property type="entry name" value="DUF1005"/>
    <property type="match status" value="2"/>
</dbReference>
<dbReference type="EMBL" id="LFYR01000216">
    <property type="protein sequence ID" value="KMZ75047.1"/>
    <property type="molecule type" value="Genomic_DNA"/>
</dbReference>